<dbReference type="InterPro" id="IPR000843">
    <property type="entry name" value="HTH_LacI"/>
</dbReference>
<organism evidence="5 6">
    <name type="scientific">Parapedobacter pyrenivorans</name>
    <dbReference type="NCBI Taxonomy" id="1305674"/>
    <lineage>
        <taxon>Bacteria</taxon>
        <taxon>Pseudomonadati</taxon>
        <taxon>Bacteroidota</taxon>
        <taxon>Sphingobacteriia</taxon>
        <taxon>Sphingobacteriales</taxon>
        <taxon>Sphingobacteriaceae</taxon>
        <taxon>Parapedobacter</taxon>
    </lineage>
</organism>
<dbReference type="Gene3D" id="3.40.50.2300">
    <property type="match status" value="2"/>
</dbReference>
<evidence type="ECO:0000256" key="2">
    <source>
        <dbReference type="ARBA" id="ARBA00023125"/>
    </source>
</evidence>
<dbReference type="InterPro" id="IPR028082">
    <property type="entry name" value="Peripla_BP_I"/>
</dbReference>
<keyword evidence="1" id="KW-0805">Transcription regulation</keyword>
<dbReference type="PANTHER" id="PTHR30146:SF109">
    <property type="entry name" value="HTH-TYPE TRANSCRIPTIONAL REGULATOR GALS"/>
    <property type="match status" value="1"/>
</dbReference>
<dbReference type="InterPro" id="IPR001761">
    <property type="entry name" value="Peripla_BP/Lac1_sug-bd_dom"/>
</dbReference>
<dbReference type="SMART" id="SM00354">
    <property type="entry name" value="HTH_LACI"/>
    <property type="match status" value="1"/>
</dbReference>
<evidence type="ECO:0000256" key="3">
    <source>
        <dbReference type="ARBA" id="ARBA00023163"/>
    </source>
</evidence>
<name>A0A917MDF9_9SPHI</name>
<reference evidence="5" key="1">
    <citation type="journal article" date="2014" name="Int. J. Syst. Evol. Microbiol.">
        <title>Complete genome sequence of Corynebacterium casei LMG S-19264T (=DSM 44701T), isolated from a smear-ripened cheese.</title>
        <authorList>
            <consortium name="US DOE Joint Genome Institute (JGI-PGF)"/>
            <person name="Walter F."/>
            <person name="Albersmeier A."/>
            <person name="Kalinowski J."/>
            <person name="Ruckert C."/>
        </authorList>
    </citation>
    <scope>NUCLEOTIDE SEQUENCE</scope>
    <source>
        <strain evidence="5">CGMCC 1.12195</strain>
    </source>
</reference>
<evidence type="ECO:0000259" key="4">
    <source>
        <dbReference type="PROSITE" id="PS50932"/>
    </source>
</evidence>
<proteinExistence type="predicted"/>
<dbReference type="Pfam" id="PF00356">
    <property type="entry name" value="LacI"/>
    <property type="match status" value="1"/>
</dbReference>
<dbReference type="GO" id="GO:0000976">
    <property type="term" value="F:transcription cis-regulatory region binding"/>
    <property type="evidence" value="ECO:0007669"/>
    <property type="project" value="TreeGrafter"/>
</dbReference>
<evidence type="ECO:0000313" key="5">
    <source>
        <dbReference type="EMBL" id="GGG96635.1"/>
    </source>
</evidence>
<accession>A0A917MDF9</accession>
<feature type="domain" description="HTH lacI-type" evidence="4">
    <location>
        <begin position="3"/>
        <end position="60"/>
    </location>
</feature>
<dbReference type="GO" id="GO:0003700">
    <property type="term" value="F:DNA-binding transcription factor activity"/>
    <property type="evidence" value="ECO:0007669"/>
    <property type="project" value="TreeGrafter"/>
</dbReference>
<evidence type="ECO:0000313" key="6">
    <source>
        <dbReference type="Proteomes" id="UP000660862"/>
    </source>
</evidence>
<dbReference type="SUPFAM" id="SSF47413">
    <property type="entry name" value="lambda repressor-like DNA-binding domains"/>
    <property type="match status" value="1"/>
</dbReference>
<comment type="caution">
    <text evidence="5">The sequence shown here is derived from an EMBL/GenBank/DDBJ whole genome shotgun (WGS) entry which is preliminary data.</text>
</comment>
<keyword evidence="2" id="KW-0238">DNA-binding</keyword>
<dbReference type="InterPro" id="IPR010982">
    <property type="entry name" value="Lambda_DNA-bd_dom_sf"/>
</dbReference>
<dbReference type="SUPFAM" id="SSF53822">
    <property type="entry name" value="Periplasmic binding protein-like I"/>
    <property type="match status" value="1"/>
</dbReference>
<keyword evidence="3" id="KW-0804">Transcription</keyword>
<dbReference type="PANTHER" id="PTHR30146">
    <property type="entry name" value="LACI-RELATED TRANSCRIPTIONAL REPRESSOR"/>
    <property type="match status" value="1"/>
</dbReference>
<protein>
    <submittedName>
        <fullName evidence="5">LacI family transcriptional regulator</fullName>
    </submittedName>
</protein>
<dbReference type="PROSITE" id="PS50932">
    <property type="entry name" value="HTH_LACI_2"/>
    <property type="match status" value="1"/>
</dbReference>
<dbReference type="EMBL" id="BMER01000004">
    <property type="protein sequence ID" value="GGG96635.1"/>
    <property type="molecule type" value="Genomic_DNA"/>
</dbReference>
<gene>
    <name evidence="5" type="primary">rbsR</name>
    <name evidence="5" type="ORF">GCM10007415_34820</name>
</gene>
<dbReference type="CDD" id="cd01392">
    <property type="entry name" value="HTH_LacI"/>
    <property type="match status" value="1"/>
</dbReference>
<dbReference type="RefSeq" id="WP_188507365.1">
    <property type="nucleotide sequence ID" value="NZ_BMER01000004.1"/>
</dbReference>
<keyword evidence="6" id="KW-1185">Reference proteome</keyword>
<sequence length="341" mass="38678">MKPSLKHIAEHLGLSKTTVSWVLSGQAEQKNISQATTEKVLEYAASLHYQPNMIARSLNTGETKTIGLILPSISDTFYSEVAREIESRARNQGYSLMISSSESDIDREDEIIRLFKAKRVDGIILAPTKRSKVEVLRLIDEGYPLTTIDRYFPELNASYIIINNRDSCCMLTKHLINKGCKKIALLTTNSYLTTMSQRREGVEDALRESGLQLDPRLYGEVDFAGYEKNIHRVLNSIFTEVPDVDGFFFTTHILALEAFQYFYEKGIKPEFEMACIHEEPIFKVLAPQINVARMPVGEIGRTAVNSLIEQMENAKGKAKSRKKQQQEPKRITLSCSLEFRS</sequence>
<reference evidence="5" key="2">
    <citation type="submission" date="2020-09" db="EMBL/GenBank/DDBJ databases">
        <authorList>
            <person name="Sun Q."/>
            <person name="Zhou Y."/>
        </authorList>
    </citation>
    <scope>NUCLEOTIDE SEQUENCE</scope>
    <source>
        <strain evidence="5">CGMCC 1.12195</strain>
    </source>
</reference>
<dbReference type="Proteomes" id="UP000660862">
    <property type="component" value="Unassembled WGS sequence"/>
</dbReference>
<dbReference type="AlphaFoldDB" id="A0A917MDF9"/>
<dbReference type="Pfam" id="PF00532">
    <property type="entry name" value="Peripla_BP_1"/>
    <property type="match status" value="1"/>
</dbReference>
<dbReference type="Gene3D" id="1.10.260.40">
    <property type="entry name" value="lambda repressor-like DNA-binding domains"/>
    <property type="match status" value="1"/>
</dbReference>
<evidence type="ECO:0000256" key="1">
    <source>
        <dbReference type="ARBA" id="ARBA00023015"/>
    </source>
</evidence>